<sequence length="64" mass="7489">MLIIDVQKVQSKIFATQIKYFFVFFYRPDKIECSQSECTNSSNSDFLEGGYYSLLTSHAMRTFL</sequence>
<accession>A0A6A4R203</accession>
<keyword evidence="2" id="KW-1185">Reference proteome</keyword>
<dbReference type="AlphaFoldDB" id="A0A6A4R203"/>
<reference evidence="2" key="1">
    <citation type="journal article" date="2020" name="Nat. Commun.">
        <title>Genome sequence of the cluster root forming white lupin.</title>
        <authorList>
            <person name="Hufnagel B."/>
            <person name="Marques A."/>
            <person name="Soriano A."/>
            <person name="Marques L."/>
            <person name="Divol F."/>
            <person name="Doumas P."/>
            <person name="Sallet E."/>
            <person name="Mancinotti D."/>
            <person name="Carrere S."/>
            <person name="Marande W."/>
            <person name="Arribat S."/>
            <person name="Keller J."/>
            <person name="Huneau C."/>
            <person name="Blein T."/>
            <person name="Aime D."/>
            <person name="Laguerre M."/>
            <person name="Taylor J."/>
            <person name="Schubert V."/>
            <person name="Nelson M."/>
            <person name="Geu-Flores F."/>
            <person name="Crespi M."/>
            <person name="Gallardo-Guerrero K."/>
            <person name="Delaux P.-M."/>
            <person name="Salse J."/>
            <person name="Berges H."/>
            <person name="Guyot R."/>
            <person name="Gouzy J."/>
            <person name="Peret B."/>
        </authorList>
    </citation>
    <scope>NUCLEOTIDE SEQUENCE [LARGE SCALE GENOMIC DNA]</scope>
    <source>
        <strain evidence="2">cv. Amiga</strain>
    </source>
</reference>
<protein>
    <submittedName>
        <fullName evidence="1">Uncharacterized protein</fullName>
    </submittedName>
</protein>
<comment type="caution">
    <text evidence="1">The sequence shown here is derived from an EMBL/GenBank/DDBJ whole genome shotgun (WGS) entry which is preliminary data.</text>
</comment>
<gene>
    <name evidence="1" type="ORF">Lalb_Chr02g0153101</name>
</gene>
<proteinExistence type="predicted"/>
<name>A0A6A4R203_LUPAL</name>
<evidence type="ECO:0000313" key="2">
    <source>
        <dbReference type="Proteomes" id="UP000447434"/>
    </source>
</evidence>
<evidence type="ECO:0000313" key="1">
    <source>
        <dbReference type="EMBL" id="KAE9619436.1"/>
    </source>
</evidence>
<organism evidence="1 2">
    <name type="scientific">Lupinus albus</name>
    <name type="common">White lupine</name>
    <name type="synonym">Lupinus termis</name>
    <dbReference type="NCBI Taxonomy" id="3870"/>
    <lineage>
        <taxon>Eukaryota</taxon>
        <taxon>Viridiplantae</taxon>
        <taxon>Streptophyta</taxon>
        <taxon>Embryophyta</taxon>
        <taxon>Tracheophyta</taxon>
        <taxon>Spermatophyta</taxon>
        <taxon>Magnoliopsida</taxon>
        <taxon>eudicotyledons</taxon>
        <taxon>Gunneridae</taxon>
        <taxon>Pentapetalae</taxon>
        <taxon>rosids</taxon>
        <taxon>fabids</taxon>
        <taxon>Fabales</taxon>
        <taxon>Fabaceae</taxon>
        <taxon>Papilionoideae</taxon>
        <taxon>50 kb inversion clade</taxon>
        <taxon>genistoids sensu lato</taxon>
        <taxon>core genistoids</taxon>
        <taxon>Genisteae</taxon>
        <taxon>Lupinus</taxon>
    </lineage>
</organism>
<dbReference type="Proteomes" id="UP000447434">
    <property type="component" value="Chromosome 2"/>
</dbReference>
<dbReference type="EMBL" id="WOCE01000002">
    <property type="protein sequence ID" value="KAE9619436.1"/>
    <property type="molecule type" value="Genomic_DNA"/>
</dbReference>